<reference evidence="2" key="1">
    <citation type="submission" date="2017-05" db="EMBL/GenBank/DDBJ databases">
        <authorList>
            <person name="Imhoff J.F."/>
            <person name="Rahn T."/>
            <person name="Kuenzel S."/>
            <person name="Neulinger S.C."/>
        </authorList>
    </citation>
    <scope>NUCLEOTIDE SEQUENCE</scope>
    <source>
        <strain evidence="2">LMG 28126</strain>
    </source>
</reference>
<evidence type="ECO:0000313" key="2">
    <source>
        <dbReference type="EMBL" id="MBK5928410.1"/>
    </source>
</evidence>
<feature type="signal peptide" evidence="1">
    <location>
        <begin position="1"/>
        <end position="21"/>
    </location>
</feature>
<name>A0A934WIM8_9RHOB</name>
<organism evidence="2 3">
    <name type="scientific">Rhodobaculum claviforme</name>
    <dbReference type="NCBI Taxonomy" id="1549854"/>
    <lineage>
        <taxon>Bacteria</taxon>
        <taxon>Pseudomonadati</taxon>
        <taxon>Pseudomonadota</taxon>
        <taxon>Alphaproteobacteria</taxon>
        <taxon>Rhodobacterales</taxon>
        <taxon>Paracoccaceae</taxon>
        <taxon>Rhodobaculum</taxon>
    </lineage>
</organism>
<dbReference type="RefSeq" id="WP_201158171.1">
    <property type="nucleotide sequence ID" value="NZ_NHSD01000302.1"/>
</dbReference>
<accession>A0A934WIM8</accession>
<feature type="chain" id="PRO_5037853803" evidence="1">
    <location>
        <begin position="22"/>
        <end position="146"/>
    </location>
</feature>
<keyword evidence="1" id="KW-0732">Signal</keyword>
<dbReference type="AlphaFoldDB" id="A0A934WIM8"/>
<gene>
    <name evidence="2" type="ORF">CCR87_13890</name>
</gene>
<dbReference type="EMBL" id="NHSD01000302">
    <property type="protein sequence ID" value="MBK5928410.1"/>
    <property type="molecule type" value="Genomic_DNA"/>
</dbReference>
<protein>
    <submittedName>
        <fullName evidence="2">Uncharacterized protein</fullName>
    </submittedName>
</protein>
<evidence type="ECO:0000313" key="3">
    <source>
        <dbReference type="Proteomes" id="UP000706333"/>
    </source>
</evidence>
<proteinExistence type="predicted"/>
<evidence type="ECO:0000256" key="1">
    <source>
        <dbReference type="SAM" id="SignalP"/>
    </source>
</evidence>
<keyword evidence="3" id="KW-1185">Reference proteome</keyword>
<comment type="caution">
    <text evidence="2">The sequence shown here is derived from an EMBL/GenBank/DDBJ whole genome shotgun (WGS) entry which is preliminary data.</text>
</comment>
<dbReference type="Proteomes" id="UP000706333">
    <property type="component" value="Unassembled WGS sequence"/>
</dbReference>
<sequence length="146" mass="15932">MRAAAHAVALGGCLLAAGAEAEDLMPLPDAIRAGADEQYMLVRCAALYYSVYLYGGEAQLGSERAADLETRINLLMRTAALMRIEHGIDSDAAGTQIMQETSRITDLYIERYQRNYAARGLPFAPDTVWDADMDACREVMGATHVE</sequence>
<reference evidence="2" key="2">
    <citation type="journal article" date="2020" name="Microorganisms">
        <title>Osmotic Adaptation and Compatible Solute Biosynthesis of Phototrophic Bacteria as Revealed from Genome Analyses.</title>
        <authorList>
            <person name="Imhoff J.F."/>
            <person name="Rahn T."/>
            <person name="Kunzel S."/>
            <person name="Keller A."/>
            <person name="Neulinger S.C."/>
        </authorList>
    </citation>
    <scope>NUCLEOTIDE SEQUENCE</scope>
    <source>
        <strain evidence="2">LMG 28126</strain>
    </source>
</reference>